<proteinExistence type="predicted"/>
<reference evidence="2" key="1">
    <citation type="submission" date="2018-04" db="EMBL/GenBank/DDBJ databases">
        <title>Transcriptome assembly of Sipha flava.</title>
        <authorList>
            <person name="Scully E.D."/>
            <person name="Geib S.M."/>
            <person name="Palmer N.A."/>
            <person name="Koch K."/>
            <person name="Bradshaw J."/>
            <person name="Heng-Moss T."/>
            <person name="Sarath G."/>
        </authorList>
    </citation>
    <scope>NUCLEOTIDE SEQUENCE</scope>
</reference>
<dbReference type="InterPro" id="IPR004875">
    <property type="entry name" value="DDE_SF_endonuclease_dom"/>
</dbReference>
<dbReference type="AlphaFoldDB" id="A0A2S2QTL5"/>
<feature type="domain" description="DDE-1" evidence="1">
    <location>
        <begin position="3"/>
        <end position="119"/>
    </location>
</feature>
<sequence>MLSTIYESWIFDLDKRFFNDKRKVLLFVDNCPAHPKTLLHELKAIQVVFLPPNMTSKLQPMDQGIIKNIKHHYRRSKMQRNLRRIDSGLEIDNINLLESIELLHKSWGAVTQFTIANCFHRASFTKDINKLFI</sequence>
<dbReference type="GO" id="GO:0003677">
    <property type="term" value="F:DNA binding"/>
    <property type="evidence" value="ECO:0007669"/>
    <property type="project" value="TreeGrafter"/>
</dbReference>
<dbReference type="Gene3D" id="3.30.420.10">
    <property type="entry name" value="Ribonuclease H-like superfamily/Ribonuclease H"/>
    <property type="match status" value="1"/>
</dbReference>
<gene>
    <name evidence="2" type="primary">Tigd4_11</name>
    <name evidence="2" type="ORF">g.70020</name>
</gene>
<name>A0A2S2QTL5_9HEMI</name>
<protein>
    <submittedName>
        <fullName evidence="2">Tigger transposable element-derived protein 4</fullName>
    </submittedName>
</protein>
<dbReference type="OrthoDB" id="155630at2759"/>
<dbReference type="PANTHER" id="PTHR19303:SF73">
    <property type="entry name" value="PROTEIN PDC2"/>
    <property type="match status" value="1"/>
</dbReference>
<dbReference type="Pfam" id="PF03184">
    <property type="entry name" value="DDE_1"/>
    <property type="match status" value="1"/>
</dbReference>
<organism evidence="2">
    <name type="scientific">Sipha flava</name>
    <name type="common">yellow sugarcane aphid</name>
    <dbReference type="NCBI Taxonomy" id="143950"/>
    <lineage>
        <taxon>Eukaryota</taxon>
        <taxon>Metazoa</taxon>
        <taxon>Ecdysozoa</taxon>
        <taxon>Arthropoda</taxon>
        <taxon>Hexapoda</taxon>
        <taxon>Insecta</taxon>
        <taxon>Pterygota</taxon>
        <taxon>Neoptera</taxon>
        <taxon>Paraneoptera</taxon>
        <taxon>Hemiptera</taxon>
        <taxon>Sternorrhyncha</taxon>
        <taxon>Aphidomorpha</taxon>
        <taxon>Aphidoidea</taxon>
        <taxon>Aphididae</taxon>
        <taxon>Sipha</taxon>
    </lineage>
</organism>
<dbReference type="GO" id="GO:0005634">
    <property type="term" value="C:nucleus"/>
    <property type="evidence" value="ECO:0007669"/>
    <property type="project" value="TreeGrafter"/>
</dbReference>
<accession>A0A2S2QTL5</accession>
<dbReference type="EMBL" id="GGMS01011914">
    <property type="protein sequence ID" value="MBY81117.1"/>
    <property type="molecule type" value="Transcribed_RNA"/>
</dbReference>
<dbReference type="PANTHER" id="PTHR19303">
    <property type="entry name" value="TRANSPOSON"/>
    <property type="match status" value="1"/>
</dbReference>
<evidence type="ECO:0000313" key="2">
    <source>
        <dbReference type="EMBL" id="MBY81117.1"/>
    </source>
</evidence>
<evidence type="ECO:0000259" key="1">
    <source>
        <dbReference type="Pfam" id="PF03184"/>
    </source>
</evidence>
<dbReference type="InterPro" id="IPR050863">
    <property type="entry name" value="CenT-Element_Derived"/>
</dbReference>
<dbReference type="InterPro" id="IPR036397">
    <property type="entry name" value="RNaseH_sf"/>
</dbReference>